<sequence>MQDYTYRQRITAAMIALVVVCLLVFSSVFLAKESGHDCSGQDCPVCAQMEACSAVIRRLGSAAVPVLLAILAFSFWLTAEIYRPVFTPLLLTLVSLKIRLND</sequence>
<reference evidence="2 3" key="2">
    <citation type="submission" date="2012-02" db="EMBL/GenBank/DDBJ databases">
        <title>Improved High-Quality Draft sequence of Eubacterium cellulosolvens 6.</title>
        <authorList>
            <consortium name="US DOE Joint Genome Institute"/>
            <person name="Lucas S."/>
            <person name="Han J."/>
            <person name="Lapidus A."/>
            <person name="Cheng J.-F."/>
            <person name="Goodwin L."/>
            <person name="Pitluck S."/>
            <person name="Peters L."/>
            <person name="Mikhailova N."/>
            <person name="Gu W."/>
            <person name="Detter J.C."/>
            <person name="Han C."/>
            <person name="Tapia R."/>
            <person name="Land M."/>
            <person name="Hauser L."/>
            <person name="Kyrpides N."/>
            <person name="Ivanova N."/>
            <person name="Pagani I."/>
            <person name="Johnson E."/>
            <person name="Mukhopadhyay B."/>
            <person name="Anderson I."/>
            <person name="Woyke T."/>
        </authorList>
    </citation>
    <scope>NUCLEOTIDE SEQUENCE [LARGE SCALE GENOMIC DNA]</scope>
    <source>
        <strain evidence="2 3">6</strain>
    </source>
</reference>
<keyword evidence="3" id="KW-1185">Reference proteome</keyword>
<protein>
    <submittedName>
        <fullName evidence="2">Uncharacterized protein</fullName>
    </submittedName>
</protein>
<evidence type="ECO:0000313" key="3">
    <source>
        <dbReference type="Proteomes" id="UP000005753"/>
    </source>
</evidence>
<keyword evidence="1" id="KW-1133">Transmembrane helix</keyword>
<dbReference type="AlphaFoldDB" id="I5AXG1"/>
<feature type="transmembrane region" description="Helical" evidence="1">
    <location>
        <begin position="12"/>
        <end position="31"/>
    </location>
</feature>
<dbReference type="EMBL" id="CM001487">
    <property type="protein sequence ID" value="EIM58484.1"/>
    <property type="molecule type" value="Genomic_DNA"/>
</dbReference>
<dbReference type="eggNOG" id="ENOG5033B07">
    <property type="taxonomic scope" value="Bacteria"/>
</dbReference>
<evidence type="ECO:0000313" key="2">
    <source>
        <dbReference type="EMBL" id="EIM58484.1"/>
    </source>
</evidence>
<dbReference type="HOGENOM" id="CLU_164600_1_0_9"/>
<accession>I5AXG1</accession>
<dbReference type="STRING" id="633697.EubceDRAFT1_2785"/>
<keyword evidence="1" id="KW-0472">Membrane</keyword>
<keyword evidence="1" id="KW-0812">Transmembrane</keyword>
<reference evidence="2 3" key="1">
    <citation type="submission" date="2010-08" db="EMBL/GenBank/DDBJ databases">
        <authorList>
            <consortium name="US DOE Joint Genome Institute (JGI-PGF)"/>
            <person name="Lucas S."/>
            <person name="Copeland A."/>
            <person name="Lapidus A."/>
            <person name="Cheng J.-F."/>
            <person name="Bruce D."/>
            <person name="Goodwin L."/>
            <person name="Pitluck S."/>
            <person name="Land M.L."/>
            <person name="Hauser L."/>
            <person name="Chang Y.-J."/>
            <person name="Anderson I.J."/>
            <person name="Johnson E."/>
            <person name="Mulhopadhyay B."/>
            <person name="Kyrpides N."/>
            <person name="Woyke T.J."/>
        </authorList>
    </citation>
    <scope>NUCLEOTIDE SEQUENCE [LARGE SCALE GENOMIC DNA]</scope>
    <source>
        <strain evidence="2 3">6</strain>
    </source>
</reference>
<feature type="transmembrane region" description="Helical" evidence="1">
    <location>
        <begin position="59"/>
        <end position="79"/>
    </location>
</feature>
<organism evidence="2 3">
    <name type="scientific">Eubacterium cellulosolvens (strain ATCC 43171 / JCM 9499 / 6)</name>
    <name type="common">Cillobacterium cellulosolvens</name>
    <dbReference type="NCBI Taxonomy" id="633697"/>
    <lineage>
        <taxon>Bacteria</taxon>
        <taxon>Bacillati</taxon>
        <taxon>Bacillota</taxon>
        <taxon>Clostridia</taxon>
        <taxon>Eubacteriales</taxon>
        <taxon>Eubacteriaceae</taxon>
        <taxon>Eubacterium</taxon>
    </lineage>
</organism>
<evidence type="ECO:0000256" key="1">
    <source>
        <dbReference type="SAM" id="Phobius"/>
    </source>
</evidence>
<proteinExistence type="predicted"/>
<name>I5AXG1_EUBC6</name>
<dbReference type="Proteomes" id="UP000005753">
    <property type="component" value="Chromosome"/>
</dbReference>
<gene>
    <name evidence="2" type="ORF">EubceDRAFT1_2785</name>
</gene>